<keyword evidence="1" id="KW-1133">Transmembrane helix</keyword>
<comment type="caution">
    <text evidence="2">The sequence shown here is derived from an EMBL/GenBank/DDBJ whole genome shotgun (WGS) entry which is preliminary data.</text>
</comment>
<evidence type="ECO:0000313" key="3">
    <source>
        <dbReference type="Proteomes" id="UP000460194"/>
    </source>
</evidence>
<feature type="transmembrane region" description="Helical" evidence="1">
    <location>
        <begin position="109"/>
        <end position="132"/>
    </location>
</feature>
<accession>A0A6B1IGM7</accession>
<organism evidence="2 3">
    <name type="scientific">Halorubrum distributum</name>
    <dbReference type="NCBI Taxonomy" id="29283"/>
    <lineage>
        <taxon>Archaea</taxon>
        <taxon>Methanobacteriati</taxon>
        <taxon>Methanobacteriota</taxon>
        <taxon>Stenosarchaea group</taxon>
        <taxon>Halobacteria</taxon>
        <taxon>Halobacteriales</taxon>
        <taxon>Haloferacaceae</taxon>
        <taxon>Halorubrum</taxon>
        <taxon>Halorubrum distributum group</taxon>
    </lineage>
</organism>
<reference evidence="2 3" key="1">
    <citation type="submission" date="2019-11" db="EMBL/GenBank/DDBJ databases">
        <title>Genome sequences of 17 halophilic strains isolated from different environments.</title>
        <authorList>
            <person name="Furrow R.E."/>
        </authorList>
    </citation>
    <scope>NUCLEOTIDE SEQUENCE [LARGE SCALE GENOMIC DNA]</scope>
    <source>
        <strain evidence="2 3">22517_05_Cabo</strain>
    </source>
</reference>
<proteinExistence type="predicted"/>
<dbReference type="Proteomes" id="UP000460194">
    <property type="component" value="Unassembled WGS sequence"/>
</dbReference>
<name>A0A6B1IGM7_9EURY</name>
<feature type="transmembrane region" description="Helical" evidence="1">
    <location>
        <begin position="35"/>
        <end position="53"/>
    </location>
</feature>
<protein>
    <submittedName>
        <fullName evidence="2">Uncharacterized protein</fullName>
    </submittedName>
</protein>
<dbReference type="EMBL" id="WMEO01000027">
    <property type="protein sequence ID" value="MYL17671.1"/>
    <property type="molecule type" value="Genomic_DNA"/>
</dbReference>
<gene>
    <name evidence="2" type="ORF">GLW36_13590</name>
</gene>
<evidence type="ECO:0000313" key="2">
    <source>
        <dbReference type="EMBL" id="MYL17671.1"/>
    </source>
</evidence>
<evidence type="ECO:0000256" key="1">
    <source>
        <dbReference type="SAM" id="Phobius"/>
    </source>
</evidence>
<keyword evidence="1" id="KW-0472">Membrane</keyword>
<feature type="transmembrane region" description="Helical" evidence="1">
    <location>
        <begin position="65"/>
        <end position="88"/>
    </location>
</feature>
<dbReference type="AlphaFoldDB" id="A0A6B1IGM7"/>
<feature type="transmembrane region" description="Helical" evidence="1">
    <location>
        <begin position="152"/>
        <end position="175"/>
    </location>
</feature>
<sequence length="186" mass="21002">MRDLTYRYIKIETNHDPQDPENEAFITKVTLLWRYNTIISTFGVSIVFLYSIFIDEIIVRNELDLIVAVGILFSVGVIAGRLIAYGYTKDSDSEKKFNEEIRDQIKENIHNGIYGAIISLWFLLLIGIGVTIFEQTPISGSIWPSASPIEGIILTTGFFFIIFLISVISEALLWLGPLDVPSHLSD</sequence>
<keyword evidence="1" id="KW-0812">Transmembrane</keyword>